<dbReference type="SUPFAM" id="SSF57756">
    <property type="entry name" value="Retrovirus zinc finger-like domains"/>
    <property type="match status" value="1"/>
</dbReference>
<dbReference type="InterPro" id="IPR036875">
    <property type="entry name" value="Znf_CCHC_sf"/>
</dbReference>
<evidence type="ECO:0000256" key="2">
    <source>
        <dbReference type="SAM" id="MobiDB-lite"/>
    </source>
</evidence>
<dbReference type="SMART" id="SM00343">
    <property type="entry name" value="ZnF_C2HC"/>
    <property type="match status" value="1"/>
</dbReference>
<feature type="compositionally biased region" description="Basic residues" evidence="2">
    <location>
        <begin position="1"/>
        <end position="13"/>
    </location>
</feature>
<evidence type="ECO:0000313" key="7">
    <source>
        <dbReference type="RefSeq" id="XP_056844619.1"/>
    </source>
</evidence>
<evidence type="ECO:0000313" key="4">
    <source>
        <dbReference type="Proteomes" id="UP000504610"/>
    </source>
</evidence>
<dbReference type="AlphaFoldDB" id="A0A9W3BZF3"/>
<dbReference type="OrthoDB" id="1110163at2759"/>
<organism evidence="4 7">
    <name type="scientific">Raphanus sativus</name>
    <name type="common">Radish</name>
    <name type="synonym">Raphanus raphanistrum var. sativus</name>
    <dbReference type="NCBI Taxonomy" id="3726"/>
    <lineage>
        <taxon>Eukaryota</taxon>
        <taxon>Viridiplantae</taxon>
        <taxon>Streptophyta</taxon>
        <taxon>Embryophyta</taxon>
        <taxon>Tracheophyta</taxon>
        <taxon>Spermatophyta</taxon>
        <taxon>Magnoliopsida</taxon>
        <taxon>eudicotyledons</taxon>
        <taxon>Gunneridae</taxon>
        <taxon>Pentapetalae</taxon>
        <taxon>rosids</taxon>
        <taxon>malvids</taxon>
        <taxon>Brassicales</taxon>
        <taxon>Brassicaceae</taxon>
        <taxon>Brassiceae</taxon>
        <taxon>Raphanus</taxon>
    </lineage>
</organism>
<feature type="compositionally biased region" description="Basic and acidic residues" evidence="2">
    <location>
        <begin position="242"/>
        <end position="267"/>
    </location>
</feature>
<name>A0A9W3BZF3_RAPSA</name>
<dbReference type="RefSeq" id="XP_056844618.1">
    <property type="nucleotide sequence ID" value="XM_056988638.1"/>
</dbReference>
<dbReference type="Gene3D" id="4.10.60.10">
    <property type="entry name" value="Zinc finger, CCHC-type"/>
    <property type="match status" value="1"/>
</dbReference>
<keyword evidence="1" id="KW-0863">Zinc-finger</keyword>
<accession>A0A9W3BZF3</accession>
<feature type="compositionally biased region" description="Polar residues" evidence="2">
    <location>
        <begin position="232"/>
        <end position="241"/>
    </location>
</feature>
<dbReference type="RefSeq" id="XP_056844617.1">
    <property type="nucleotide sequence ID" value="XM_056988637.1"/>
</dbReference>
<dbReference type="PANTHER" id="PTHR35046:SF9">
    <property type="entry name" value="RNA-DIRECTED DNA POLYMERASE"/>
    <property type="match status" value="1"/>
</dbReference>
<evidence type="ECO:0000256" key="1">
    <source>
        <dbReference type="PROSITE-ProRule" id="PRU00047"/>
    </source>
</evidence>
<dbReference type="KEGG" id="rsz:108825597"/>
<dbReference type="GO" id="GO:0003676">
    <property type="term" value="F:nucleic acid binding"/>
    <property type="evidence" value="ECO:0007669"/>
    <property type="project" value="InterPro"/>
</dbReference>
<keyword evidence="1" id="KW-0479">Metal-binding</keyword>
<evidence type="ECO:0000313" key="6">
    <source>
        <dbReference type="RefSeq" id="XP_056844618.1"/>
    </source>
</evidence>
<dbReference type="GeneID" id="108825597"/>
<dbReference type="InterPro" id="IPR001878">
    <property type="entry name" value="Znf_CCHC"/>
</dbReference>
<feature type="region of interest" description="Disordered" evidence="2">
    <location>
        <begin position="231"/>
        <end position="267"/>
    </location>
</feature>
<evidence type="ECO:0000313" key="9">
    <source>
        <dbReference type="RefSeq" id="XP_056844621.1"/>
    </source>
</evidence>
<dbReference type="RefSeq" id="XP_056844620.1">
    <property type="nucleotide sequence ID" value="XM_056988640.1"/>
</dbReference>
<sequence>MVRKAAREKRRGKRVDTGADVEDLSSSGRSSDENRSIRTLSQGRSHRTDRRRPDDSLGNIKLRVPVFSGTSNPDDYLDWEKKIELIFECHNYSELKKVRLAATEFNGYALHWWDQITSTRRRTGEAAVSGWFELKTLMRKRFVPSHYHKDVHQKLRRLTQGAKRVEDYYQEMETLMIKASVVEDSNATMARFQAGLNRELQDRLELQDYEDIYELLHKAILIEQQQKRKVSSKGSYGNNYRTSKDDKSLAKPKEESKTFQHDDKGKASTTRARDVKCFKCHGFGHYANECTNKKVMLLLDNGDIVSEEEKVATSEEEQVDYPVHGQLLVTRRSLQVQSKPEDIDQRENLFHTRCTVYDKVCSLIIDGGVVLMLLVNLL</sequence>
<reference evidence="5 6" key="2">
    <citation type="submission" date="2025-04" db="UniProtKB">
        <authorList>
            <consortium name="RefSeq"/>
        </authorList>
    </citation>
    <scope>IDENTIFICATION</scope>
    <source>
        <tissue evidence="5 6">Leaf</tissue>
    </source>
</reference>
<gene>
    <name evidence="5 6 7 8 9" type="primary">LOC108825597</name>
</gene>
<proteinExistence type="predicted"/>
<keyword evidence="4" id="KW-1185">Reference proteome</keyword>
<dbReference type="RefSeq" id="XP_056844621.1">
    <property type="nucleotide sequence ID" value="XM_056988641.1"/>
</dbReference>
<evidence type="ECO:0000259" key="3">
    <source>
        <dbReference type="PROSITE" id="PS50158"/>
    </source>
</evidence>
<evidence type="ECO:0000313" key="8">
    <source>
        <dbReference type="RefSeq" id="XP_056844620.1"/>
    </source>
</evidence>
<keyword evidence="1" id="KW-0862">Zinc</keyword>
<reference evidence="4" key="1">
    <citation type="journal article" date="2019" name="Database">
        <title>The radish genome database (RadishGD): an integrated information resource for radish genomics.</title>
        <authorList>
            <person name="Yu H.J."/>
            <person name="Baek S."/>
            <person name="Lee Y.J."/>
            <person name="Cho A."/>
            <person name="Mun J.H."/>
        </authorList>
    </citation>
    <scope>NUCLEOTIDE SEQUENCE [LARGE SCALE GENOMIC DNA]</scope>
    <source>
        <strain evidence="4">cv. WK10039</strain>
    </source>
</reference>
<feature type="domain" description="CCHC-type" evidence="3">
    <location>
        <begin position="276"/>
        <end position="292"/>
    </location>
</feature>
<dbReference type="InterPro" id="IPR005162">
    <property type="entry name" value="Retrotrans_gag_dom"/>
</dbReference>
<feature type="region of interest" description="Disordered" evidence="2">
    <location>
        <begin position="1"/>
        <end position="57"/>
    </location>
</feature>
<dbReference type="Proteomes" id="UP000504610">
    <property type="component" value="Chromosome 6"/>
</dbReference>
<dbReference type="PANTHER" id="PTHR35046">
    <property type="entry name" value="ZINC KNUCKLE (CCHC-TYPE) FAMILY PROTEIN"/>
    <property type="match status" value="1"/>
</dbReference>
<evidence type="ECO:0000313" key="5">
    <source>
        <dbReference type="RefSeq" id="XP_056844617.1"/>
    </source>
</evidence>
<dbReference type="RefSeq" id="XP_056844619.1">
    <property type="nucleotide sequence ID" value="XM_056988639.1"/>
</dbReference>
<dbReference type="GO" id="GO:0008270">
    <property type="term" value="F:zinc ion binding"/>
    <property type="evidence" value="ECO:0007669"/>
    <property type="project" value="UniProtKB-KW"/>
</dbReference>
<protein>
    <submittedName>
        <fullName evidence="5 6">Uncharacterized protein LOC108825597</fullName>
    </submittedName>
</protein>
<dbReference type="Pfam" id="PF03732">
    <property type="entry name" value="Retrotrans_gag"/>
    <property type="match status" value="1"/>
</dbReference>
<dbReference type="PROSITE" id="PS50158">
    <property type="entry name" value="ZF_CCHC"/>
    <property type="match status" value="1"/>
</dbReference>